<evidence type="ECO:0000313" key="1">
    <source>
        <dbReference type="EMBL" id="KAF9068208.1"/>
    </source>
</evidence>
<dbReference type="EMBL" id="JADNRY010000064">
    <property type="protein sequence ID" value="KAF9068208.1"/>
    <property type="molecule type" value="Genomic_DNA"/>
</dbReference>
<evidence type="ECO:0000313" key="2">
    <source>
        <dbReference type="Proteomes" id="UP000772434"/>
    </source>
</evidence>
<dbReference type="AlphaFoldDB" id="A0A9P5U7S0"/>
<keyword evidence="2" id="KW-1185">Reference proteome</keyword>
<organism evidence="1 2">
    <name type="scientific">Rhodocollybia butyracea</name>
    <dbReference type="NCBI Taxonomy" id="206335"/>
    <lineage>
        <taxon>Eukaryota</taxon>
        <taxon>Fungi</taxon>
        <taxon>Dikarya</taxon>
        <taxon>Basidiomycota</taxon>
        <taxon>Agaricomycotina</taxon>
        <taxon>Agaricomycetes</taxon>
        <taxon>Agaricomycetidae</taxon>
        <taxon>Agaricales</taxon>
        <taxon>Marasmiineae</taxon>
        <taxon>Omphalotaceae</taxon>
        <taxon>Rhodocollybia</taxon>
    </lineage>
</organism>
<gene>
    <name evidence="1" type="ORF">BDP27DRAFT_1422236</name>
</gene>
<protein>
    <submittedName>
        <fullName evidence="1">Uncharacterized protein</fullName>
    </submittedName>
</protein>
<proteinExistence type="predicted"/>
<sequence length="248" mass="28403">MGQLDYRSTDLSKLIGLAYSAPSEGAVMVRTAHVVDVHGCILDYRSIILSTARTRTCGKGHSARRGRTLHARRGRTFHARRGRTFHARRGRTFHARRGRTFHARLWRAVDVHGCILDYRSIILSTARTRTCGKGHSARRGRTLHARRGRTLHARRGRTLHARRGRTFHARRGRTFHARLWRAVDVHGCILDYRSIILSTARTRTCGKGHSARRGRTLHARRGCTFHARRGRTFHARLWRALGPLVLKI</sequence>
<name>A0A9P5U7S0_9AGAR</name>
<reference evidence="1" key="1">
    <citation type="submission" date="2020-11" db="EMBL/GenBank/DDBJ databases">
        <authorList>
            <consortium name="DOE Joint Genome Institute"/>
            <person name="Ahrendt S."/>
            <person name="Riley R."/>
            <person name="Andreopoulos W."/>
            <person name="Labutti K."/>
            <person name="Pangilinan J."/>
            <person name="Ruiz-Duenas F.J."/>
            <person name="Barrasa J.M."/>
            <person name="Sanchez-Garcia M."/>
            <person name="Camarero S."/>
            <person name="Miyauchi S."/>
            <person name="Serrano A."/>
            <person name="Linde D."/>
            <person name="Babiker R."/>
            <person name="Drula E."/>
            <person name="Ayuso-Fernandez I."/>
            <person name="Pacheco R."/>
            <person name="Padilla G."/>
            <person name="Ferreira P."/>
            <person name="Barriuso J."/>
            <person name="Kellner H."/>
            <person name="Castanera R."/>
            <person name="Alfaro M."/>
            <person name="Ramirez L."/>
            <person name="Pisabarro A.G."/>
            <person name="Kuo A."/>
            <person name="Tritt A."/>
            <person name="Lipzen A."/>
            <person name="He G."/>
            <person name="Yan M."/>
            <person name="Ng V."/>
            <person name="Cullen D."/>
            <person name="Martin F."/>
            <person name="Rosso M.-N."/>
            <person name="Henrissat B."/>
            <person name="Hibbett D."/>
            <person name="Martinez A.T."/>
            <person name="Grigoriev I.V."/>
        </authorList>
    </citation>
    <scope>NUCLEOTIDE SEQUENCE</scope>
    <source>
        <strain evidence="1">AH 40177</strain>
    </source>
</reference>
<dbReference type="Proteomes" id="UP000772434">
    <property type="component" value="Unassembled WGS sequence"/>
</dbReference>
<accession>A0A9P5U7S0</accession>
<comment type="caution">
    <text evidence="1">The sequence shown here is derived from an EMBL/GenBank/DDBJ whole genome shotgun (WGS) entry which is preliminary data.</text>
</comment>